<sequence length="208" mass="23500">MKRIIILTIAVLFASLYSTTHANAQVKYMSNGKMTIGNTDPFAFYHYTISGTGAYFKFNGSYNNFFQIDVTPASPRLAGHGNQVVFYNTQTSTFNSIQVHRVYNYSDARAKSGITTLNRGMDIVKRLRPVSYNFIGDESKMQPTKFNEYTKNNAEIGLLAQEVEAILPNLVYTDKEGRKLIDYTALIPILVDAVKSLQQEVEVLKKRK</sequence>
<dbReference type="InterPro" id="IPR030392">
    <property type="entry name" value="S74_ICA"/>
</dbReference>
<evidence type="ECO:0000256" key="1">
    <source>
        <dbReference type="SAM" id="SignalP"/>
    </source>
</evidence>
<proteinExistence type="predicted"/>
<dbReference type="AlphaFoldDB" id="A0A3P2ACB1"/>
<dbReference type="PROSITE" id="PS51688">
    <property type="entry name" value="ICA"/>
    <property type="match status" value="1"/>
</dbReference>
<reference evidence="3 4" key="1">
    <citation type="submission" date="2018-11" db="EMBL/GenBank/DDBJ databases">
        <title>Genomes From Bacteria Associated with the Canine Oral Cavity: a Test Case for Automated Genome-Based Taxonomic Assignment.</title>
        <authorList>
            <person name="Coil D.A."/>
            <person name="Jospin G."/>
            <person name="Darling A.E."/>
            <person name="Wallis C."/>
            <person name="Davis I.J."/>
            <person name="Harris S."/>
            <person name="Eisen J.A."/>
            <person name="Holcombe L.J."/>
            <person name="O'Flynn C."/>
        </authorList>
    </citation>
    <scope>NUCLEOTIDE SEQUENCE [LARGE SCALE GENOMIC DNA]</scope>
    <source>
        <strain evidence="3 4">OH1047_COT-310</strain>
    </source>
</reference>
<evidence type="ECO:0000259" key="2">
    <source>
        <dbReference type="PROSITE" id="PS51688"/>
    </source>
</evidence>
<accession>A0A3P2ACB1</accession>
<evidence type="ECO:0000313" key="3">
    <source>
        <dbReference type="EMBL" id="RRD92465.1"/>
    </source>
</evidence>
<name>A0A3P2ACB1_9BACE</name>
<dbReference type="Pfam" id="PF13884">
    <property type="entry name" value="Peptidase_S74"/>
    <property type="match status" value="1"/>
</dbReference>
<dbReference type="RefSeq" id="WP_036846942.1">
    <property type="nucleotide sequence ID" value="NZ_RQYF01000010.1"/>
</dbReference>
<protein>
    <submittedName>
        <fullName evidence="3">Tail fiber domain-containing protein</fullName>
    </submittedName>
</protein>
<dbReference type="Proteomes" id="UP000279562">
    <property type="component" value="Unassembled WGS sequence"/>
</dbReference>
<keyword evidence="4" id="KW-1185">Reference proteome</keyword>
<dbReference type="GeneID" id="57240149"/>
<feature type="chain" id="PRO_5018057052" evidence="1">
    <location>
        <begin position="25"/>
        <end position="208"/>
    </location>
</feature>
<feature type="domain" description="Peptidase S74" evidence="2">
    <location>
        <begin position="106"/>
        <end position="208"/>
    </location>
</feature>
<gene>
    <name evidence="3" type="ORF">EII33_03935</name>
</gene>
<evidence type="ECO:0000313" key="4">
    <source>
        <dbReference type="Proteomes" id="UP000279562"/>
    </source>
</evidence>
<comment type="caution">
    <text evidence="3">The sequence shown here is derived from an EMBL/GenBank/DDBJ whole genome shotgun (WGS) entry which is preliminary data.</text>
</comment>
<organism evidence="3 4">
    <name type="scientific">Prevotella heparinolytica</name>
    <dbReference type="NCBI Taxonomy" id="28113"/>
    <lineage>
        <taxon>Bacteria</taxon>
        <taxon>Pseudomonadati</taxon>
        <taxon>Bacteroidota</taxon>
        <taxon>Bacteroidia</taxon>
        <taxon>Bacteroidales</taxon>
        <taxon>Bacteroidaceae</taxon>
        <taxon>Bacteroides</taxon>
    </lineage>
</organism>
<feature type="signal peptide" evidence="1">
    <location>
        <begin position="1"/>
        <end position="24"/>
    </location>
</feature>
<keyword evidence="1" id="KW-0732">Signal</keyword>
<dbReference type="EMBL" id="RQYF01000010">
    <property type="protein sequence ID" value="RRD92465.1"/>
    <property type="molecule type" value="Genomic_DNA"/>
</dbReference>